<feature type="domain" description="Thioesterase" evidence="1">
    <location>
        <begin position="63"/>
        <end position="139"/>
    </location>
</feature>
<dbReference type="InterPro" id="IPR006683">
    <property type="entry name" value="Thioestr_dom"/>
</dbReference>
<proteinExistence type="predicted"/>
<dbReference type="InterPro" id="IPR029069">
    <property type="entry name" value="HotDog_dom_sf"/>
</dbReference>
<dbReference type="OrthoDB" id="5741080at2"/>
<sequence length="152" mass="17212">MRAPPDFFTYEPVPDHPGWYSWNMVDDTRFNTQVMGPMMVRQEGQKCRLRMFPEHKHTNLQDMIHGATTLSLIDISLFSAMHVLRQSEAGMAVTLELSTQFIGAGKPDEPMDAVVEVMRETGRLMFMRGEVVQGDHLVAAYSGLVRKASPKK</sequence>
<comment type="caution">
    <text evidence="2">The sequence shown here is derived from an EMBL/GenBank/DDBJ whole genome shotgun (WGS) entry which is preliminary data.</text>
</comment>
<dbReference type="Pfam" id="PF03061">
    <property type="entry name" value="4HBT"/>
    <property type="match status" value="1"/>
</dbReference>
<accession>A0A844ZRM3</accession>
<evidence type="ECO:0000313" key="2">
    <source>
        <dbReference type="EMBL" id="MXO90388.1"/>
    </source>
</evidence>
<evidence type="ECO:0000259" key="1">
    <source>
        <dbReference type="Pfam" id="PF03061"/>
    </source>
</evidence>
<organism evidence="2 3">
    <name type="scientific">Pontixanthobacter aquaemixtae</name>
    <dbReference type="NCBI Taxonomy" id="1958940"/>
    <lineage>
        <taxon>Bacteria</taxon>
        <taxon>Pseudomonadati</taxon>
        <taxon>Pseudomonadota</taxon>
        <taxon>Alphaproteobacteria</taxon>
        <taxon>Sphingomonadales</taxon>
        <taxon>Erythrobacteraceae</taxon>
        <taxon>Pontixanthobacter</taxon>
    </lineage>
</organism>
<dbReference type="RefSeq" id="WP_160603855.1">
    <property type="nucleotide sequence ID" value="NZ_WTYX01000001.1"/>
</dbReference>
<dbReference type="EMBL" id="WTYX01000001">
    <property type="protein sequence ID" value="MXO90388.1"/>
    <property type="molecule type" value="Genomic_DNA"/>
</dbReference>
<keyword evidence="3" id="KW-1185">Reference proteome</keyword>
<dbReference type="CDD" id="cd03443">
    <property type="entry name" value="PaaI_thioesterase"/>
    <property type="match status" value="1"/>
</dbReference>
<protein>
    <submittedName>
        <fullName evidence="2">PaaI family thioesterase</fullName>
    </submittedName>
</protein>
<dbReference type="AlphaFoldDB" id="A0A844ZRM3"/>
<dbReference type="SUPFAM" id="SSF54637">
    <property type="entry name" value="Thioesterase/thiol ester dehydrase-isomerase"/>
    <property type="match status" value="1"/>
</dbReference>
<gene>
    <name evidence="2" type="ORF">GRI41_06115</name>
</gene>
<dbReference type="GO" id="GO:0016790">
    <property type="term" value="F:thiolester hydrolase activity"/>
    <property type="evidence" value="ECO:0007669"/>
    <property type="project" value="UniProtKB-ARBA"/>
</dbReference>
<dbReference type="Gene3D" id="3.10.129.10">
    <property type="entry name" value="Hotdog Thioesterase"/>
    <property type="match status" value="1"/>
</dbReference>
<evidence type="ECO:0000313" key="3">
    <source>
        <dbReference type="Proteomes" id="UP000442714"/>
    </source>
</evidence>
<dbReference type="Proteomes" id="UP000442714">
    <property type="component" value="Unassembled WGS sequence"/>
</dbReference>
<name>A0A844ZRM3_9SPHN</name>
<reference evidence="2 3" key="1">
    <citation type="submission" date="2019-12" db="EMBL/GenBank/DDBJ databases">
        <title>Genomic-based taxomic classification of the family Erythrobacteraceae.</title>
        <authorList>
            <person name="Xu L."/>
        </authorList>
    </citation>
    <scope>NUCLEOTIDE SEQUENCE [LARGE SCALE GENOMIC DNA]</scope>
    <source>
        <strain evidence="2 3">KCTC 52763</strain>
    </source>
</reference>